<organism evidence="1 2">
    <name type="scientific">Kribbella hippodromi</name>
    <dbReference type="NCBI Taxonomy" id="434347"/>
    <lineage>
        <taxon>Bacteria</taxon>
        <taxon>Bacillati</taxon>
        <taxon>Actinomycetota</taxon>
        <taxon>Actinomycetes</taxon>
        <taxon>Propionibacteriales</taxon>
        <taxon>Kribbellaceae</taxon>
        <taxon>Kribbella</taxon>
    </lineage>
</organism>
<dbReference type="Proteomes" id="UP001501705">
    <property type="component" value="Unassembled WGS sequence"/>
</dbReference>
<dbReference type="EMBL" id="BAAAPH010000032">
    <property type="protein sequence ID" value="GAA1603267.1"/>
    <property type="molecule type" value="Genomic_DNA"/>
</dbReference>
<comment type="caution">
    <text evidence="1">The sequence shown here is derived from an EMBL/GenBank/DDBJ whole genome shotgun (WGS) entry which is preliminary data.</text>
</comment>
<proteinExistence type="predicted"/>
<protein>
    <recommendedName>
        <fullName evidence="3">DUF3558 domain-containing protein</fullName>
    </recommendedName>
</protein>
<sequence length="181" mass="18329">MAAVVGGGVGFAVGEPVTPDDVVAARVLPGDVCARIGDVAGLLPKASGGAVTMAQAGSSTVVCEAGSSRAKVKAYTSASVKVSITPYAGQDAGAGNPPFTPAQMAKKVYSRSPMKVLPDRPYPTKVARTAVGLVGESWIVHAVVQHEDVVVVVDYTASPVDADVAQKAAVALADRAIWESK</sequence>
<name>A0ABP4QAV0_9ACTN</name>
<accession>A0ABP4QAV0</accession>
<reference evidence="2" key="1">
    <citation type="journal article" date="2019" name="Int. J. Syst. Evol. Microbiol.">
        <title>The Global Catalogue of Microorganisms (GCM) 10K type strain sequencing project: providing services to taxonomists for standard genome sequencing and annotation.</title>
        <authorList>
            <consortium name="The Broad Institute Genomics Platform"/>
            <consortium name="The Broad Institute Genome Sequencing Center for Infectious Disease"/>
            <person name="Wu L."/>
            <person name="Ma J."/>
        </authorList>
    </citation>
    <scope>NUCLEOTIDE SEQUENCE [LARGE SCALE GENOMIC DNA]</scope>
    <source>
        <strain evidence="2">JCM 15572</strain>
    </source>
</reference>
<gene>
    <name evidence="1" type="ORF">GCM10009804_69620</name>
</gene>
<evidence type="ECO:0000313" key="1">
    <source>
        <dbReference type="EMBL" id="GAA1603267.1"/>
    </source>
</evidence>
<evidence type="ECO:0000313" key="2">
    <source>
        <dbReference type="Proteomes" id="UP001501705"/>
    </source>
</evidence>
<evidence type="ECO:0008006" key="3">
    <source>
        <dbReference type="Google" id="ProtNLM"/>
    </source>
</evidence>
<keyword evidence="2" id="KW-1185">Reference proteome</keyword>